<protein>
    <submittedName>
        <fullName evidence="3">Glycosyltransferase family 4 protein</fullName>
    </submittedName>
</protein>
<comment type="caution">
    <text evidence="3">The sequence shown here is derived from an EMBL/GenBank/DDBJ whole genome shotgun (WGS) entry which is preliminary data.</text>
</comment>
<dbReference type="Proteomes" id="UP000432089">
    <property type="component" value="Unassembled WGS sequence"/>
</dbReference>
<dbReference type="Gene3D" id="3.40.50.2000">
    <property type="entry name" value="Glycogen Phosphorylase B"/>
    <property type="match status" value="2"/>
</dbReference>
<feature type="compositionally biased region" description="Basic and acidic residues" evidence="1">
    <location>
        <begin position="1"/>
        <end position="16"/>
    </location>
</feature>
<dbReference type="EMBL" id="VZDO01000009">
    <property type="protein sequence ID" value="KAB0679620.1"/>
    <property type="molecule type" value="Genomic_DNA"/>
</dbReference>
<proteinExistence type="predicted"/>
<feature type="region of interest" description="Disordered" evidence="1">
    <location>
        <begin position="1"/>
        <end position="29"/>
    </location>
</feature>
<evidence type="ECO:0000256" key="1">
    <source>
        <dbReference type="SAM" id="MobiDB-lite"/>
    </source>
</evidence>
<evidence type="ECO:0000313" key="3">
    <source>
        <dbReference type="EMBL" id="KAB0679620.1"/>
    </source>
</evidence>
<dbReference type="PANTHER" id="PTHR12526:SF638">
    <property type="entry name" value="SPORE COAT PROTEIN SA"/>
    <property type="match status" value="1"/>
</dbReference>
<dbReference type="SUPFAM" id="SSF53756">
    <property type="entry name" value="UDP-Glycosyltransferase/glycogen phosphorylase"/>
    <property type="match status" value="1"/>
</dbReference>
<dbReference type="GO" id="GO:0016757">
    <property type="term" value="F:glycosyltransferase activity"/>
    <property type="evidence" value="ECO:0007669"/>
    <property type="project" value="UniProtKB-ARBA"/>
</dbReference>
<evidence type="ECO:0000259" key="2">
    <source>
        <dbReference type="Pfam" id="PF13477"/>
    </source>
</evidence>
<name>A0A7V7TWA3_9HYPH</name>
<keyword evidence="3" id="KW-0808">Transferase</keyword>
<accession>A0A7V7TWA3</accession>
<feature type="domain" description="Glycosyltransferase subfamily 4-like N-terminal" evidence="2">
    <location>
        <begin position="33"/>
        <end position="171"/>
    </location>
</feature>
<dbReference type="Pfam" id="PF13477">
    <property type="entry name" value="Glyco_trans_4_2"/>
    <property type="match status" value="1"/>
</dbReference>
<keyword evidence="4" id="KW-1185">Reference proteome</keyword>
<dbReference type="InterPro" id="IPR028098">
    <property type="entry name" value="Glyco_trans_4-like_N"/>
</dbReference>
<dbReference type="CDD" id="cd03808">
    <property type="entry name" value="GT4_CapM-like"/>
    <property type="match status" value="1"/>
</dbReference>
<organism evidence="3 4">
    <name type="scientific">Plantimonas leprariae</name>
    <dbReference type="NCBI Taxonomy" id="2615207"/>
    <lineage>
        <taxon>Bacteria</taxon>
        <taxon>Pseudomonadati</taxon>
        <taxon>Pseudomonadota</taxon>
        <taxon>Alphaproteobacteria</taxon>
        <taxon>Hyphomicrobiales</taxon>
        <taxon>Aurantimonadaceae</taxon>
        <taxon>Plantimonas</taxon>
    </lineage>
</organism>
<reference evidence="3 4" key="1">
    <citation type="submission" date="2019-09" db="EMBL/GenBank/DDBJ databases">
        <title>YIM 132180 draft genome.</title>
        <authorList>
            <person name="Zhang K."/>
        </authorList>
    </citation>
    <scope>NUCLEOTIDE SEQUENCE [LARGE SCALE GENOMIC DNA]</scope>
    <source>
        <strain evidence="3 4">YIM 132180</strain>
    </source>
</reference>
<dbReference type="PANTHER" id="PTHR12526">
    <property type="entry name" value="GLYCOSYLTRANSFERASE"/>
    <property type="match status" value="1"/>
</dbReference>
<evidence type="ECO:0000313" key="4">
    <source>
        <dbReference type="Proteomes" id="UP000432089"/>
    </source>
</evidence>
<gene>
    <name evidence="3" type="ORF">F6X38_12415</name>
</gene>
<sequence>MESARGEAVHRLEAPHRSSPRPPVPDASPSKPKLVFLATEDWFFASHFLPMVRAGRDAGLDVVVAARFARHRDRIEAAGARTVPLDMERGGGWLLGPLRAFLRTLRLLRAEQPAIVHAISLRAVLLGGLARRLSGGGPTVQAITGLGVVGADEGWRGRLARRLFRHLLRRTFAPKGAAFLFENEEDARWLGLDRTMPDAVFVPGAGVDPAAYPQTPLPAGRTLRVALVSRMLWSKGVDVAVEAVRRARRGGADVTLSLYGAPDPANPRAIPEADLRRWGTEDGIEWHGPTSDVAGVWREHHVACLPSRGGEGLPRALLEAACCGRPIVATMVPGCTALVRDGKDGLLVPPGDPEALAAAFAQLAADRPLAGAMGDAAARRVREGFTEDHVAAIVEALYRRLLGQPPQPAATISRTSGATLVP</sequence>
<dbReference type="AlphaFoldDB" id="A0A7V7TWA3"/>
<dbReference type="Pfam" id="PF13692">
    <property type="entry name" value="Glyco_trans_1_4"/>
    <property type="match status" value="1"/>
</dbReference>